<evidence type="ECO:0000259" key="3">
    <source>
        <dbReference type="PROSITE" id="PS50112"/>
    </source>
</evidence>
<dbReference type="InterPro" id="IPR000014">
    <property type="entry name" value="PAS"/>
</dbReference>
<dbReference type="RefSeq" id="WP_100353172.1">
    <property type="nucleotide sequence ID" value="NZ_PCGR01000002.1"/>
</dbReference>
<dbReference type="InterPro" id="IPR033425">
    <property type="entry name" value="MASE3"/>
</dbReference>
<evidence type="ECO:0000259" key="4">
    <source>
        <dbReference type="PROSITE" id="PS50113"/>
    </source>
</evidence>
<dbReference type="SMART" id="SM00091">
    <property type="entry name" value="PAS"/>
    <property type="match status" value="1"/>
</dbReference>
<reference evidence="6 7" key="1">
    <citation type="submission" date="2017-10" db="EMBL/GenBank/DDBJ databases">
        <title>Draft genome of Chryseomicrobium casticus sp. nov.</title>
        <authorList>
            <person name="Chakraborty R."/>
            <person name="Saha T."/>
        </authorList>
    </citation>
    <scope>NUCLEOTIDE SEQUENCE [LARGE SCALE GENOMIC DNA]</scope>
    <source>
        <strain evidence="6 7">ET03</strain>
    </source>
</reference>
<dbReference type="GO" id="GO:0016791">
    <property type="term" value="F:phosphatase activity"/>
    <property type="evidence" value="ECO:0007669"/>
    <property type="project" value="TreeGrafter"/>
</dbReference>
<keyword evidence="7" id="KW-1185">Reference proteome</keyword>
<dbReference type="SUPFAM" id="SSF55785">
    <property type="entry name" value="PYP-like sensor domain (PAS domain)"/>
    <property type="match status" value="1"/>
</dbReference>
<feature type="domain" description="PAS" evidence="3">
    <location>
        <begin position="264"/>
        <end position="316"/>
    </location>
</feature>
<dbReference type="Pfam" id="PF07228">
    <property type="entry name" value="SpoIIE"/>
    <property type="match status" value="1"/>
</dbReference>
<keyword evidence="2" id="KW-1133">Transmembrane helix</keyword>
<dbReference type="PROSITE" id="PS50112">
    <property type="entry name" value="PAS"/>
    <property type="match status" value="1"/>
</dbReference>
<feature type="domain" description="PPM-type phosphatase" evidence="5">
    <location>
        <begin position="418"/>
        <end position="630"/>
    </location>
</feature>
<dbReference type="AlphaFoldDB" id="A0A2M9EZH3"/>
<sequence length="630" mass="71894">MTPKHTKAAFLFGILFTAFVLVRVLLGYQDTESPVYLLVYMIITIASSFVALMIAVQAWLYTRIGDSYNNLILSGIFLAIGLFDLFHLLTFPGMPAASFTTLDMSREYWFIARLTEFGMLTLLMIQNKRMIQLKNFKRSSIVISLFYIVAIVALTFVVKDIRPEEFPLQLFIQIGVILLALLHIGVVLWLKFWKKGLRLSSLEYSFIVPISIYYMFFYIIMLSGTPESTTYIAAHIIKIGALGYLFALLYIQFGEKPYREIERLSGTYERFLNTVGEGIFGVDAKGQFTFINDPACRMLGFRRDELQGRLVHPIIHHTKKNGKQHYIEDNPIYLSLETSEFSFVADELFWRKDGTSFPVEYFVQPVVDDSGGQGVLVTFKDVTEPLKLKELERSHQAVQLEIGLAAQVQEDLFDAMERTNLPLDIGVVSHAFKELNGDFYTVIRNDDEMIFGVADVSGKGIPAAIQMTMMQFAMEMRETPRSVLEKINSFSYRYMESSRFISMFKASYNPNKRELCYSSAGHEPGLLYNRYTGQLRELTPTGPLLGIVEEAEFKEEFIELTDGDILLLFTDGMIERKKNKNDDGETVRQALQEVDFDLSADELARALFDKINALEPLPVEDDQTLLVLKV</sequence>
<accession>A0A2M9EZH3</accession>
<dbReference type="SUPFAM" id="SSF81606">
    <property type="entry name" value="PP2C-like"/>
    <property type="match status" value="1"/>
</dbReference>
<feature type="transmembrane region" description="Helical" evidence="2">
    <location>
        <begin position="139"/>
        <end position="158"/>
    </location>
</feature>
<feature type="transmembrane region" description="Helical" evidence="2">
    <location>
        <begin position="68"/>
        <end position="88"/>
    </location>
</feature>
<dbReference type="EMBL" id="PCGR01000002">
    <property type="protein sequence ID" value="PJK16607.1"/>
    <property type="molecule type" value="Genomic_DNA"/>
</dbReference>
<dbReference type="InterPro" id="IPR000700">
    <property type="entry name" value="PAS-assoc_C"/>
</dbReference>
<dbReference type="InterPro" id="IPR035965">
    <property type="entry name" value="PAS-like_dom_sf"/>
</dbReference>
<keyword evidence="2" id="KW-0812">Transmembrane</keyword>
<dbReference type="Gene3D" id="3.30.450.20">
    <property type="entry name" value="PAS domain"/>
    <property type="match status" value="1"/>
</dbReference>
<keyword evidence="1" id="KW-0378">Hydrolase</keyword>
<keyword evidence="2" id="KW-0472">Membrane</keyword>
<organism evidence="6 7">
    <name type="scientific">Chryseomicrobium excrementi</name>
    <dbReference type="NCBI Taxonomy" id="2041346"/>
    <lineage>
        <taxon>Bacteria</taxon>
        <taxon>Bacillati</taxon>
        <taxon>Bacillota</taxon>
        <taxon>Bacilli</taxon>
        <taxon>Bacillales</taxon>
        <taxon>Caryophanaceae</taxon>
        <taxon>Chryseomicrobium</taxon>
    </lineage>
</organism>
<dbReference type="Proteomes" id="UP000228680">
    <property type="component" value="Unassembled WGS sequence"/>
</dbReference>
<name>A0A2M9EZH3_9BACL</name>
<gene>
    <name evidence="6" type="ORF">CQS04_05470</name>
</gene>
<dbReference type="CDD" id="cd00130">
    <property type="entry name" value="PAS"/>
    <property type="match status" value="1"/>
</dbReference>
<dbReference type="InterPro" id="IPR013767">
    <property type="entry name" value="PAS_fold"/>
</dbReference>
<dbReference type="PANTHER" id="PTHR43156:SF2">
    <property type="entry name" value="STAGE II SPORULATION PROTEIN E"/>
    <property type="match status" value="1"/>
</dbReference>
<feature type="transmembrane region" description="Helical" evidence="2">
    <location>
        <begin position="108"/>
        <end position="127"/>
    </location>
</feature>
<evidence type="ECO:0000256" key="2">
    <source>
        <dbReference type="SAM" id="Phobius"/>
    </source>
</evidence>
<dbReference type="PANTHER" id="PTHR43156">
    <property type="entry name" value="STAGE II SPORULATION PROTEIN E-RELATED"/>
    <property type="match status" value="1"/>
</dbReference>
<evidence type="ECO:0008006" key="8">
    <source>
        <dbReference type="Google" id="ProtNLM"/>
    </source>
</evidence>
<evidence type="ECO:0000313" key="6">
    <source>
        <dbReference type="EMBL" id="PJK16607.1"/>
    </source>
</evidence>
<evidence type="ECO:0000259" key="5">
    <source>
        <dbReference type="PROSITE" id="PS51746"/>
    </source>
</evidence>
<feature type="transmembrane region" description="Helical" evidence="2">
    <location>
        <begin position="232"/>
        <end position="253"/>
    </location>
</feature>
<proteinExistence type="predicted"/>
<evidence type="ECO:0000256" key="1">
    <source>
        <dbReference type="ARBA" id="ARBA00022801"/>
    </source>
</evidence>
<feature type="domain" description="PAC" evidence="4">
    <location>
        <begin position="337"/>
        <end position="394"/>
    </location>
</feature>
<comment type="caution">
    <text evidence="6">The sequence shown here is derived from an EMBL/GenBank/DDBJ whole genome shotgun (WGS) entry which is preliminary data.</text>
</comment>
<dbReference type="PROSITE" id="PS51746">
    <property type="entry name" value="PPM_2"/>
    <property type="match status" value="1"/>
</dbReference>
<dbReference type="InterPro" id="IPR036457">
    <property type="entry name" value="PPM-type-like_dom_sf"/>
</dbReference>
<dbReference type="NCBIfam" id="TIGR00229">
    <property type="entry name" value="sensory_box"/>
    <property type="match status" value="1"/>
</dbReference>
<feature type="transmembrane region" description="Helical" evidence="2">
    <location>
        <begin position="202"/>
        <end position="220"/>
    </location>
</feature>
<dbReference type="Pfam" id="PF17159">
    <property type="entry name" value="MASE3"/>
    <property type="match status" value="1"/>
</dbReference>
<feature type="transmembrane region" description="Helical" evidence="2">
    <location>
        <begin position="170"/>
        <end position="190"/>
    </location>
</feature>
<dbReference type="Pfam" id="PF00989">
    <property type="entry name" value="PAS"/>
    <property type="match status" value="1"/>
</dbReference>
<dbReference type="SMART" id="SM00331">
    <property type="entry name" value="PP2C_SIG"/>
    <property type="match status" value="1"/>
</dbReference>
<dbReference type="GO" id="GO:0006355">
    <property type="term" value="P:regulation of DNA-templated transcription"/>
    <property type="evidence" value="ECO:0007669"/>
    <property type="project" value="InterPro"/>
</dbReference>
<dbReference type="Gene3D" id="3.60.40.10">
    <property type="entry name" value="PPM-type phosphatase domain"/>
    <property type="match status" value="1"/>
</dbReference>
<evidence type="ECO:0000313" key="7">
    <source>
        <dbReference type="Proteomes" id="UP000228680"/>
    </source>
</evidence>
<feature type="transmembrane region" description="Helical" evidence="2">
    <location>
        <begin position="37"/>
        <end position="61"/>
    </location>
</feature>
<dbReference type="OrthoDB" id="9759607at2"/>
<dbReference type="InterPro" id="IPR001932">
    <property type="entry name" value="PPM-type_phosphatase-like_dom"/>
</dbReference>
<dbReference type="PROSITE" id="PS50113">
    <property type="entry name" value="PAC"/>
    <property type="match status" value="1"/>
</dbReference>
<dbReference type="InterPro" id="IPR052016">
    <property type="entry name" value="Bact_Sigma-Reg"/>
</dbReference>
<protein>
    <recommendedName>
        <fullName evidence="8">PAS domain-containing protein</fullName>
    </recommendedName>
</protein>